<dbReference type="AlphaFoldDB" id="A0A344TJ61"/>
<keyword evidence="1" id="KW-0472">Membrane</keyword>
<dbReference type="Gene3D" id="3.55.50.30">
    <property type="match status" value="1"/>
</dbReference>
<dbReference type="PANTHER" id="PTHR30273:SF2">
    <property type="entry name" value="PROTEIN FECR"/>
    <property type="match status" value="1"/>
</dbReference>
<dbReference type="OrthoDB" id="1523489at2"/>
<protein>
    <submittedName>
        <fullName evidence="4">Iron dicitrate transport regulator FecR</fullName>
    </submittedName>
</protein>
<keyword evidence="1" id="KW-0812">Transmembrane</keyword>
<dbReference type="GO" id="GO:0016989">
    <property type="term" value="F:sigma factor antagonist activity"/>
    <property type="evidence" value="ECO:0007669"/>
    <property type="project" value="TreeGrafter"/>
</dbReference>
<sequence length="331" mass="38142">MKTQVTKETLYNYFSGRATVFQKQMIEDWAKDQQNRELFYEYLAIWEREHPQYVVDTDAALERHRLRMEPQNENRVETEEFIMVARRISSRFMMAASIAFLVLLGGWVFRENLLYKTHTTAYGQTRTLKLEDGSRVVLNANSSLKVPRFGFGHRTREVYLTGEANFSVTHTVNHQKFVVKTGQEFDVVVLGTEFVVNTRPAAAKVVLNKGKVQLRYQEGNAQKQLTMKPGDLVTMEAGGKARLRQIAKPQNYAAWQEHRFVFEETTLKEVAQLFEDNFGIPVEIPETELAQWTLSGSFTANNAEELLETLTEAANLSYRKEENKIIITTNP</sequence>
<dbReference type="PIRSF" id="PIRSF018266">
    <property type="entry name" value="FecR"/>
    <property type="match status" value="1"/>
</dbReference>
<proteinExistence type="predicted"/>
<gene>
    <name evidence="4" type="ORF">DR864_13425</name>
</gene>
<dbReference type="Gene3D" id="2.60.120.1440">
    <property type="match status" value="1"/>
</dbReference>
<dbReference type="InterPro" id="IPR012373">
    <property type="entry name" value="Ferrdict_sens_TM"/>
</dbReference>
<keyword evidence="5" id="KW-1185">Reference proteome</keyword>
<dbReference type="Pfam" id="PF04773">
    <property type="entry name" value="FecR"/>
    <property type="match status" value="1"/>
</dbReference>
<reference evidence="4 5" key="1">
    <citation type="submission" date="2018-07" db="EMBL/GenBank/DDBJ databases">
        <title>Genome sequencing of Runella.</title>
        <authorList>
            <person name="Baek M.-G."/>
            <person name="Yi H."/>
        </authorList>
    </citation>
    <scope>NUCLEOTIDE SEQUENCE [LARGE SCALE GENOMIC DNA]</scope>
    <source>
        <strain evidence="4 5">HYN0085</strain>
    </source>
</reference>
<name>A0A344TJ61_9BACT</name>
<accession>A0A344TJ61</accession>
<dbReference type="KEGG" id="run:DR864_13425"/>
<dbReference type="InterPro" id="IPR032508">
    <property type="entry name" value="FecR_C"/>
</dbReference>
<evidence type="ECO:0000259" key="3">
    <source>
        <dbReference type="Pfam" id="PF16344"/>
    </source>
</evidence>
<dbReference type="InterPro" id="IPR006860">
    <property type="entry name" value="FecR"/>
</dbReference>
<evidence type="ECO:0000313" key="4">
    <source>
        <dbReference type="EMBL" id="AXE18682.1"/>
    </source>
</evidence>
<feature type="transmembrane region" description="Helical" evidence="1">
    <location>
        <begin position="92"/>
        <end position="109"/>
    </location>
</feature>
<evidence type="ECO:0000259" key="2">
    <source>
        <dbReference type="Pfam" id="PF04773"/>
    </source>
</evidence>
<dbReference type="PANTHER" id="PTHR30273">
    <property type="entry name" value="PERIPLASMIC SIGNAL SENSOR AND SIGMA FACTOR ACTIVATOR FECR-RELATED"/>
    <property type="match status" value="1"/>
</dbReference>
<dbReference type="Proteomes" id="UP000251993">
    <property type="component" value="Chromosome"/>
</dbReference>
<dbReference type="Pfam" id="PF16344">
    <property type="entry name" value="FecR_C"/>
    <property type="match status" value="1"/>
</dbReference>
<keyword evidence="1" id="KW-1133">Transmembrane helix</keyword>
<evidence type="ECO:0000313" key="5">
    <source>
        <dbReference type="Proteomes" id="UP000251993"/>
    </source>
</evidence>
<dbReference type="EMBL" id="CP030850">
    <property type="protein sequence ID" value="AXE18682.1"/>
    <property type="molecule type" value="Genomic_DNA"/>
</dbReference>
<organism evidence="4 5">
    <name type="scientific">Runella rosea</name>
    <dbReference type="NCBI Taxonomy" id="2259595"/>
    <lineage>
        <taxon>Bacteria</taxon>
        <taxon>Pseudomonadati</taxon>
        <taxon>Bacteroidota</taxon>
        <taxon>Cytophagia</taxon>
        <taxon>Cytophagales</taxon>
        <taxon>Spirosomataceae</taxon>
        <taxon>Runella</taxon>
    </lineage>
</organism>
<feature type="domain" description="Protein FecR C-terminal" evidence="3">
    <location>
        <begin position="259"/>
        <end position="327"/>
    </location>
</feature>
<feature type="domain" description="FecR protein" evidence="2">
    <location>
        <begin position="117"/>
        <end position="213"/>
    </location>
</feature>
<dbReference type="RefSeq" id="WP_114067464.1">
    <property type="nucleotide sequence ID" value="NZ_CP030850.1"/>
</dbReference>
<evidence type="ECO:0000256" key="1">
    <source>
        <dbReference type="SAM" id="Phobius"/>
    </source>
</evidence>